<keyword evidence="9" id="KW-1185">Reference proteome</keyword>
<name>A0A4Q7DIY2_9PROT</name>
<evidence type="ECO:0000313" key="9">
    <source>
        <dbReference type="Proteomes" id="UP000293550"/>
    </source>
</evidence>
<dbReference type="Pfam" id="PF00467">
    <property type="entry name" value="KOW"/>
    <property type="match status" value="1"/>
</dbReference>
<evidence type="ECO:0000256" key="2">
    <source>
        <dbReference type="ARBA" id="ARBA00022980"/>
    </source>
</evidence>
<dbReference type="PANTHER" id="PTHR12903">
    <property type="entry name" value="MITOCHONDRIAL RIBOSOMAL PROTEIN L24"/>
    <property type="match status" value="1"/>
</dbReference>
<comment type="function">
    <text evidence="5">One of the proteins that surrounds the polypeptide exit tunnel on the outside of the subunit.</text>
</comment>
<dbReference type="InterPro" id="IPR003256">
    <property type="entry name" value="Ribosomal_uL24"/>
</dbReference>
<evidence type="ECO:0000256" key="5">
    <source>
        <dbReference type="HAMAP-Rule" id="MF_01326"/>
    </source>
</evidence>
<dbReference type="CDD" id="cd06089">
    <property type="entry name" value="KOW_RPL26"/>
    <property type="match status" value="1"/>
</dbReference>
<dbReference type="InterPro" id="IPR057264">
    <property type="entry name" value="Ribosomal_uL24_C"/>
</dbReference>
<dbReference type="GO" id="GO:0003735">
    <property type="term" value="F:structural constituent of ribosome"/>
    <property type="evidence" value="ECO:0007669"/>
    <property type="project" value="InterPro"/>
</dbReference>
<keyword evidence="5" id="KW-0699">rRNA-binding</keyword>
<dbReference type="SMART" id="SM00739">
    <property type="entry name" value="KOW"/>
    <property type="match status" value="1"/>
</dbReference>
<keyword evidence="5" id="KW-0694">RNA-binding</keyword>
<dbReference type="GO" id="GO:1990904">
    <property type="term" value="C:ribonucleoprotein complex"/>
    <property type="evidence" value="ECO:0007669"/>
    <property type="project" value="UniProtKB-KW"/>
</dbReference>
<dbReference type="InterPro" id="IPR005825">
    <property type="entry name" value="Ribosomal_uL24_CS"/>
</dbReference>
<proteinExistence type="inferred from homology"/>
<dbReference type="InterPro" id="IPR041988">
    <property type="entry name" value="Ribosomal_uL24_KOW"/>
</dbReference>
<organism evidence="8 9">
    <name type="scientific">Candidatus Finniella inopinata</name>
    <dbReference type="NCBI Taxonomy" id="1696036"/>
    <lineage>
        <taxon>Bacteria</taxon>
        <taxon>Pseudomonadati</taxon>
        <taxon>Pseudomonadota</taxon>
        <taxon>Alphaproteobacteria</taxon>
        <taxon>Holosporales</taxon>
        <taxon>Candidatus Paracaedibacteraceae</taxon>
        <taxon>Candidatus Finniella</taxon>
    </lineage>
</organism>
<dbReference type="AlphaFoldDB" id="A0A4Q7DIY2"/>
<gene>
    <name evidence="5" type="primary">rplX</name>
    <name evidence="8" type="ORF">EQU50_04805</name>
</gene>
<accession>A0A4Q7DIY2</accession>
<evidence type="ECO:0000256" key="4">
    <source>
        <dbReference type="ARBA" id="ARBA00035206"/>
    </source>
</evidence>
<comment type="subunit">
    <text evidence="5">Part of the 50S ribosomal subunit.</text>
</comment>
<evidence type="ECO:0000256" key="1">
    <source>
        <dbReference type="ARBA" id="ARBA00010618"/>
    </source>
</evidence>
<dbReference type="RefSeq" id="WP_130154009.1">
    <property type="nucleotide sequence ID" value="NZ_SCFB01000005.1"/>
</dbReference>
<evidence type="ECO:0000259" key="7">
    <source>
        <dbReference type="SMART" id="SM00739"/>
    </source>
</evidence>
<dbReference type="Proteomes" id="UP000293550">
    <property type="component" value="Unassembled WGS sequence"/>
</dbReference>
<protein>
    <recommendedName>
        <fullName evidence="4 5">Large ribosomal subunit protein uL24</fullName>
    </recommendedName>
</protein>
<dbReference type="SUPFAM" id="SSF50104">
    <property type="entry name" value="Translation proteins SH3-like domain"/>
    <property type="match status" value="1"/>
</dbReference>
<dbReference type="GO" id="GO:0006412">
    <property type="term" value="P:translation"/>
    <property type="evidence" value="ECO:0007669"/>
    <property type="project" value="UniProtKB-UniRule"/>
</dbReference>
<dbReference type="InterPro" id="IPR005824">
    <property type="entry name" value="KOW"/>
</dbReference>
<evidence type="ECO:0000256" key="3">
    <source>
        <dbReference type="ARBA" id="ARBA00023274"/>
    </source>
</evidence>
<dbReference type="InterPro" id="IPR014722">
    <property type="entry name" value="Rib_uL2_dom2"/>
</dbReference>
<comment type="function">
    <text evidence="5">One of two assembly initiator proteins, it binds directly to the 5'-end of the 23S rRNA, where it nucleates assembly of the 50S subunit.</text>
</comment>
<sequence length="111" mass="12068">MTQPKFKVKRGDLVQVVAGKDKGKQGYILKVVLDDAKATVEGINVVTRNYKPSSTNPGGPTKKNLPIHISNLSLVDPSDGKPAKVGFKIHDGQKVRYFKKSGTVLNNNLKP</sequence>
<dbReference type="EMBL" id="SCFB01000005">
    <property type="protein sequence ID" value="RZI46258.1"/>
    <property type="molecule type" value="Genomic_DNA"/>
</dbReference>
<dbReference type="Gene3D" id="2.30.30.30">
    <property type="match status" value="1"/>
</dbReference>
<evidence type="ECO:0000313" key="8">
    <source>
        <dbReference type="EMBL" id="RZI46258.1"/>
    </source>
</evidence>
<comment type="caution">
    <text evidence="8">The sequence shown here is derived from an EMBL/GenBank/DDBJ whole genome shotgun (WGS) entry which is preliminary data.</text>
</comment>
<dbReference type="NCBIfam" id="TIGR01079">
    <property type="entry name" value="rplX_bact"/>
    <property type="match status" value="1"/>
</dbReference>
<keyword evidence="2 5" id="KW-0689">Ribosomal protein</keyword>
<feature type="domain" description="KOW" evidence="7">
    <location>
        <begin position="7"/>
        <end position="34"/>
    </location>
</feature>
<comment type="similarity">
    <text evidence="1 5 6">Belongs to the universal ribosomal protein uL24 family.</text>
</comment>
<dbReference type="PROSITE" id="PS01108">
    <property type="entry name" value="RIBOSOMAL_L24"/>
    <property type="match status" value="1"/>
</dbReference>
<dbReference type="Pfam" id="PF17136">
    <property type="entry name" value="ribosomal_L24"/>
    <property type="match status" value="1"/>
</dbReference>
<dbReference type="HAMAP" id="MF_01326_B">
    <property type="entry name" value="Ribosomal_uL24_B"/>
    <property type="match status" value="1"/>
</dbReference>
<reference evidence="8 9" key="1">
    <citation type="submission" date="2018-10" db="EMBL/GenBank/DDBJ databases">
        <title>An updated phylogeny of the Alphaproteobacteria reveals that the parasitic Rickettsiales and Holosporales have independent origins.</title>
        <authorList>
            <person name="Munoz-Gomez S.A."/>
            <person name="Hess S."/>
            <person name="Burger G."/>
            <person name="Lang B.F."/>
            <person name="Susko E."/>
            <person name="Slamovits C.H."/>
            <person name="Roger A.J."/>
        </authorList>
    </citation>
    <scope>NUCLEOTIDE SEQUENCE [LARGE SCALE GENOMIC DNA]</scope>
    <source>
        <strain evidence="8">HOLO01</strain>
    </source>
</reference>
<dbReference type="GO" id="GO:0019843">
    <property type="term" value="F:rRNA binding"/>
    <property type="evidence" value="ECO:0007669"/>
    <property type="project" value="UniProtKB-UniRule"/>
</dbReference>
<keyword evidence="3 5" id="KW-0687">Ribonucleoprotein</keyword>
<dbReference type="GO" id="GO:0005840">
    <property type="term" value="C:ribosome"/>
    <property type="evidence" value="ECO:0007669"/>
    <property type="project" value="UniProtKB-KW"/>
</dbReference>
<dbReference type="OrthoDB" id="9807419at2"/>
<evidence type="ECO:0000256" key="6">
    <source>
        <dbReference type="RuleBase" id="RU003477"/>
    </source>
</evidence>
<dbReference type="InterPro" id="IPR008991">
    <property type="entry name" value="Translation_prot_SH3-like_sf"/>
</dbReference>